<accession>A0A194R9R8</accession>
<dbReference type="InParanoid" id="A0A194R9R8"/>
<evidence type="ECO:0000256" key="5">
    <source>
        <dbReference type="ARBA" id="ARBA00023098"/>
    </source>
</evidence>
<dbReference type="GO" id="GO:0016788">
    <property type="term" value="F:hydrolase activity, acting on ester bonds"/>
    <property type="evidence" value="ECO:0007669"/>
    <property type="project" value="InterPro"/>
</dbReference>
<name>A0A194R9R8_PAPMA</name>
<feature type="active site" description="Charge relay system" evidence="8">
    <location>
        <position position="355"/>
    </location>
</feature>
<keyword evidence="4 7" id="KW-0442">Lipid degradation</keyword>
<dbReference type="InterPro" id="IPR029058">
    <property type="entry name" value="AB_hydrolase_fold"/>
</dbReference>
<dbReference type="PIRSF" id="PIRSF000862">
    <property type="entry name" value="Steryl_ester_lip"/>
    <property type="match status" value="1"/>
</dbReference>
<evidence type="ECO:0000256" key="2">
    <source>
        <dbReference type="ARBA" id="ARBA00022729"/>
    </source>
</evidence>
<evidence type="ECO:0000256" key="4">
    <source>
        <dbReference type="ARBA" id="ARBA00022963"/>
    </source>
</evidence>
<dbReference type="SUPFAM" id="SSF53474">
    <property type="entry name" value="alpha/beta-Hydrolases"/>
    <property type="match status" value="1"/>
</dbReference>
<proteinExistence type="inferred from homology"/>
<keyword evidence="3 7" id="KW-0378">Hydrolase</keyword>
<evidence type="ECO:0000259" key="9">
    <source>
        <dbReference type="Pfam" id="PF04083"/>
    </source>
</evidence>
<evidence type="ECO:0000256" key="7">
    <source>
        <dbReference type="PIRNR" id="PIRNR000862"/>
    </source>
</evidence>
<dbReference type="Pfam" id="PF04083">
    <property type="entry name" value="Abhydro_lipase"/>
    <property type="match status" value="1"/>
</dbReference>
<dbReference type="InterPro" id="IPR025483">
    <property type="entry name" value="Lipase_euk"/>
</dbReference>
<evidence type="ECO:0000313" key="11">
    <source>
        <dbReference type="Proteomes" id="UP000053240"/>
    </source>
</evidence>
<dbReference type="PANTHER" id="PTHR11005">
    <property type="entry name" value="LYSOSOMAL ACID LIPASE-RELATED"/>
    <property type="match status" value="1"/>
</dbReference>
<protein>
    <recommendedName>
        <fullName evidence="7">Lipase</fullName>
    </recommendedName>
</protein>
<dbReference type="EMBL" id="KQ460473">
    <property type="protein sequence ID" value="KPJ14387.1"/>
    <property type="molecule type" value="Genomic_DNA"/>
</dbReference>
<dbReference type="GO" id="GO:0016042">
    <property type="term" value="P:lipid catabolic process"/>
    <property type="evidence" value="ECO:0007669"/>
    <property type="project" value="UniProtKB-KW"/>
</dbReference>
<dbReference type="Proteomes" id="UP000053240">
    <property type="component" value="Unassembled WGS sequence"/>
</dbReference>
<reference evidence="10 11" key="1">
    <citation type="journal article" date="2015" name="Nat. Commun.">
        <title>Outbred genome sequencing and CRISPR/Cas9 gene editing in butterflies.</title>
        <authorList>
            <person name="Li X."/>
            <person name="Fan D."/>
            <person name="Zhang W."/>
            <person name="Liu G."/>
            <person name="Zhang L."/>
            <person name="Zhao L."/>
            <person name="Fang X."/>
            <person name="Chen L."/>
            <person name="Dong Y."/>
            <person name="Chen Y."/>
            <person name="Ding Y."/>
            <person name="Zhao R."/>
            <person name="Feng M."/>
            <person name="Zhu Y."/>
            <person name="Feng Y."/>
            <person name="Jiang X."/>
            <person name="Zhu D."/>
            <person name="Xiang H."/>
            <person name="Feng X."/>
            <person name="Li S."/>
            <person name="Wang J."/>
            <person name="Zhang G."/>
            <person name="Kronforst M.R."/>
            <person name="Wang W."/>
        </authorList>
    </citation>
    <scope>NUCLEOTIDE SEQUENCE [LARGE SCALE GENOMIC DNA]</scope>
    <source>
        <strain evidence="10">Ya'a_city_454_Pm</strain>
        <tissue evidence="10">Whole body</tissue>
    </source>
</reference>
<evidence type="ECO:0000256" key="8">
    <source>
        <dbReference type="PIRSR" id="PIRSR000862-1"/>
    </source>
</evidence>
<feature type="domain" description="Partial AB-hydrolase lipase" evidence="9">
    <location>
        <begin position="54"/>
        <end position="112"/>
    </location>
</feature>
<keyword evidence="5" id="KW-0443">Lipid metabolism</keyword>
<dbReference type="InterPro" id="IPR006693">
    <property type="entry name" value="AB_hydrolase_lipase"/>
</dbReference>
<dbReference type="Gene3D" id="3.40.50.1820">
    <property type="entry name" value="alpha/beta hydrolase"/>
    <property type="match status" value="1"/>
</dbReference>
<sequence length="407" mass="47132">MDYNIFGFAYEVLGEISNTVRLLNSLKNIFEILAESDTGQSISQMKHEDIYLNITELAEKYNYNMEVHTVTTEDGYILSLHRIPKGRNSTKNDLVVLLMHGILDSSDSWILQGPNKSLGYILAETGFDVWMGNARGNKYSLSHIKLKSSQSEFWSFTWDEIGKYDLPSMIDYILETTRMKTLYYIGHSQGTTSFYVMLSLKPEYNEKIKMMFSLAPIAWMSHVKSPILKMFSPANKILQYININTYSHSTKYFNTVTNIICNFLPIRCDSLLNLIIGYDFKHINGSMLSIILGHMPAGSSTLQLVHYGQLVQNGRFCRYDRGVKDNLMIYGSKLPPDYDLSVITVPIVLYYSENDWLCDQRDVEILKRHLKVKIDNYIKDFNHLDYLYADVAKDLIYLSIIKQIYYY</sequence>
<evidence type="ECO:0000256" key="6">
    <source>
        <dbReference type="ARBA" id="ARBA00023180"/>
    </source>
</evidence>
<keyword evidence="6" id="KW-0325">Glycoprotein</keyword>
<evidence type="ECO:0000256" key="3">
    <source>
        <dbReference type="ARBA" id="ARBA00022801"/>
    </source>
</evidence>
<comment type="similarity">
    <text evidence="1 7">Belongs to the AB hydrolase superfamily. Lipase family.</text>
</comment>
<feature type="active site" description="Charge relay system" evidence="8">
    <location>
        <position position="383"/>
    </location>
</feature>
<feature type="active site" description="Nucleophile" evidence="8">
    <location>
        <position position="188"/>
    </location>
</feature>
<evidence type="ECO:0000313" key="10">
    <source>
        <dbReference type="EMBL" id="KPJ14387.1"/>
    </source>
</evidence>
<dbReference type="AlphaFoldDB" id="A0A194R9R8"/>
<organism evidence="10 11">
    <name type="scientific">Papilio machaon</name>
    <name type="common">Old World swallowtail butterfly</name>
    <dbReference type="NCBI Taxonomy" id="76193"/>
    <lineage>
        <taxon>Eukaryota</taxon>
        <taxon>Metazoa</taxon>
        <taxon>Ecdysozoa</taxon>
        <taxon>Arthropoda</taxon>
        <taxon>Hexapoda</taxon>
        <taxon>Insecta</taxon>
        <taxon>Pterygota</taxon>
        <taxon>Neoptera</taxon>
        <taxon>Endopterygota</taxon>
        <taxon>Lepidoptera</taxon>
        <taxon>Glossata</taxon>
        <taxon>Ditrysia</taxon>
        <taxon>Papilionoidea</taxon>
        <taxon>Papilionidae</taxon>
        <taxon>Papilioninae</taxon>
        <taxon>Papilio</taxon>
    </lineage>
</organism>
<evidence type="ECO:0000256" key="1">
    <source>
        <dbReference type="ARBA" id="ARBA00010701"/>
    </source>
</evidence>
<keyword evidence="2" id="KW-0732">Signal</keyword>
<keyword evidence="11" id="KW-1185">Reference proteome</keyword>
<dbReference type="FunFam" id="3.40.50.1820:FF:000021">
    <property type="entry name" value="Lipase"/>
    <property type="match status" value="1"/>
</dbReference>
<gene>
    <name evidence="10" type="ORF">RR48_13458</name>
</gene>